<dbReference type="Proteomes" id="UP000015559">
    <property type="component" value="Chromosome"/>
</dbReference>
<dbReference type="Gene3D" id="3.30.70.1060">
    <property type="entry name" value="Dimeric alpha+beta barrel"/>
    <property type="match status" value="1"/>
</dbReference>
<name>S6AGX4_SULDS</name>
<keyword evidence="4" id="KW-1185">Reference proteome</keyword>
<dbReference type="InterPro" id="IPR051807">
    <property type="entry name" value="Sec-metab_biosynth-assoc"/>
</dbReference>
<dbReference type="EMBL" id="AP013066">
    <property type="protein sequence ID" value="BAN35296.1"/>
    <property type="molecule type" value="Genomic_DNA"/>
</dbReference>
<evidence type="ECO:0000313" key="4">
    <source>
        <dbReference type="Proteomes" id="UP000015559"/>
    </source>
</evidence>
<sequence length="100" mass="10617">MLYAIIGDDALDSLEKRLTARPAHLARLDALQQNGRLLLAGPFPAIDSPNPGPAGFSGSLIVAEFESLEAARAWAEADPYVSAGVFSRVTVKPFKKVLPA</sequence>
<evidence type="ECO:0000313" key="3">
    <source>
        <dbReference type="EMBL" id="BAN35296.1"/>
    </source>
</evidence>
<dbReference type="KEGG" id="sdr:SCD_n01473"/>
<evidence type="ECO:0000259" key="2">
    <source>
        <dbReference type="Pfam" id="PF03795"/>
    </source>
</evidence>
<dbReference type="RefSeq" id="WP_009205749.1">
    <property type="nucleotide sequence ID" value="NC_022357.1"/>
</dbReference>
<dbReference type="eggNOG" id="COG2350">
    <property type="taxonomic scope" value="Bacteria"/>
</dbReference>
<dbReference type="HOGENOM" id="CLU_110355_3_0_4"/>
<dbReference type="PANTHER" id="PTHR33606:SF3">
    <property type="entry name" value="PROTEIN YCII"/>
    <property type="match status" value="1"/>
</dbReference>
<dbReference type="PANTHER" id="PTHR33606">
    <property type="entry name" value="PROTEIN YCII"/>
    <property type="match status" value="1"/>
</dbReference>
<protein>
    <submittedName>
        <fullName evidence="3">YCII-like protein</fullName>
    </submittedName>
</protein>
<proteinExistence type="inferred from homology"/>
<feature type="domain" description="YCII-related" evidence="2">
    <location>
        <begin position="1"/>
        <end position="95"/>
    </location>
</feature>
<accession>S6AGX4</accession>
<dbReference type="AlphaFoldDB" id="S6AGX4"/>
<gene>
    <name evidence="3" type="primary">yciI</name>
    <name evidence="3" type="ORF">SCD_n01473</name>
</gene>
<dbReference type="InterPro" id="IPR011008">
    <property type="entry name" value="Dimeric_a/b-barrel"/>
</dbReference>
<dbReference type="Pfam" id="PF03795">
    <property type="entry name" value="YCII"/>
    <property type="match status" value="1"/>
</dbReference>
<dbReference type="STRING" id="1163617.SCD_n01473"/>
<comment type="similarity">
    <text evidence="1">Belongs to the YciI family.</text>
</comment>
<reference evidence="3 4" key="1">
    <citation type="journal article" date="2012" name="Appl. Environ. Microbiol.">
        <title>Draft genome sequence of a psychrotolerant sulfur-oxidizing bacterium, Sulfuricella denitrificans skB26, and proteomic insights into cold adaptation.</title>
        <authorList>
            <person name="Watanabe T."/>
            <person name="Kojima H."/>
            <person name="Fukui M."/>
        </authorList>
    </citation>
    <scope>NUCLEOTIDE SEQUENCE [LARGE SCALE GENOMIC DNA]</scope>
    <source>
        <strain evidence="4">skB26</strain>
    </source>
</reference>
<dbReference type="SUPFAM" id="SSF54909">
    <property type="entry name" value="Dimeric alpha+beta barrel"/>
    <property type="match status" value="1"/>
</dbReference>
<evidence type="ECO:0000256" key="1">
    <source>
        <dbReference type="ARBA" id="ARBA00007689"/>
    </source>
</evidence>
<organism evidence="3 4">
    <name type="scientific">Sulfuricella denitrificans (strain DSM 22764 / NBRC 105220 / skB26)</name>
    <dbReference type="NCBI Taxonomy" id="1163617"/>
    <lineage>
        <taxon>Bacteria</taxon>
        <taxon>Pseudomonadati</taxon>
        <taxon>Pseudomonadota</taxon>
        <taxon>Betaproteobacteria</taxon>
        <taxon>Nitrosomonadales</taxon>
        <taxon>Sulfuricellaceae</taxon>
        <taxon>Sulfuricella</taxon>
    </lineage>
</organism>
<dbReference type="InterPro" id="IPR005545">
    <property type="entry name" value="YCII"/>
</dbReference>
<dbReference type="OrthoDB" id="9797014at2"/>
<dbReference type="NCBIfam" id="NF008473">
    <property type="entry name" value="PRK11370.1"/>
    <property type="match status" value="1"/>
</dbReference>